<reference evidence="2 3" key="1">
    <citation type="submission" date="2014-06" db="EMBL/GenBank/DDBJ databases">
        <authorList>
            <person name="Bishop-Lilly K.A."/>
            <person name="Broomall S.M."/>
            <person name="Chain P.S."/>
            <person name="Chertkov O."/>
            <person name="Coyne S.R."/>
            <person name="Daligault H.E."/>
            <person name="Davenport K.W."/>
            <person name="Erkkila T."/>
            <person name="Frey K.G."/>
            <person name="Gibbons H.S."/>
            <person name="Gu W."/>
            <person name="Jaissle J."/>
            <person name="Johnson S.L."/>
            <person name="Koroleva G.I."/>
            <person name="Ladner J.T."/>
            <person name="Lo C.-C."/>
            <person name="Minogue T.D."/>
            <person name="Munk C."/>
            <person name="Palacios G.F."/>
            <person name="Redden C.L."/>
            <person name="Rosenzweig C.N."/>
            <person name="Scholz M.B."/>
            <person name="Teshima H."/>
            <person name="Xu Y."/>
        </authorList>
    </citation>
    <scope>NUCLEOTIDE SEQUENCE [LARGE SCALE GENOMIC DNA]</scope>
    <source>
        <strain evidence="2 3">EO147</strain>
    </source>
</reference>
<dbReference type="KEGG" id="bok:DM82_4043"/>
<organism evidence="2 3">
    <name type="scientific">Burkholderia oklahomensis</name>
    <dbReference type="NCBI Taxonomy" id="342113"/>
    <lineage>
        <taxon>Bacteria</taxon>
        <taxon>Pseudomonadati</taxon>
        <taxon>Pseudomonadota</taxon>
        <taxon>Betaproteobacteria</taxon>
        <taxon>Burkholderiales</taxon>
        <taxon>Burkholderiaceae</taxon>
        <taxon>Burkholderia</taxon>
        <taxon>pseudomallei group</taxon>
    </lineage>
</organism>
<proteinExistence type="predicted"/>
<evidence type="ECO:0000313" key="3">
    <source>
        <dbReference type="Proteomes" id="UP000029424"/>
    </source>
</evidence>
<dbReference type="Gene3D" id="3.30.450.400">
    <property type="entry name" value="Colicin M, catalytic domain"/>
    <property type="match status" value="1"/>
</dbReference>
<sequence>MHVSKKRRSLIRTSIAFPAAMLLPSVRIWAQTKGHGPADELPMISVTAPRETNLPVPSVGGPVGGYSWTTGFDNIRGGIYQIGKFNLVNGRKILSAAEAGRPLDVLSEFAYGMELASNNLVKAQIATYGLFTQWLANNGWQSIVGADQYGLSNTQPSGLTTAFGLFSDYYFSHLPTPPISEFQFYATPFFTLAAYDYWIRGNGSPRAVDLKSLRLGIGANEIGPIRSIIVNDGMGPGAYPIDAEFSTNLLSDKEYIVGSALGRVSGHVVGQLVLTADGGFSFSGEYTLNPDKFDFDASNSRPYIQEMLTTLVRKMGEITGHTDFMIYFKGSQPLNISGSRRNIKAMDERGIVHRPSMGGLPHLGMRDIINGNVSGL</sequence>
<dbReference type="Pfam" id="PF14859">
    <property type="entry name" value="Colicin_M"/>
    <property type="match status" value="1"/>
</dbReference>
<dbReference type="AlphaFoldDB" id="A0AAI8FQX4"/>
<keyword evidence="3" id="KW-1185">Reference proteome</keyword>
<accession>A0AAI8FQX4</accession>
<dbReference type="EMBL" id="CP008727">
    <property type="protein sequence ID" value="AIO69425.1"/>
    <property type="molecule type" value="Genomic_DNA"/>
</dbReference>
<feature type="chain" id="PRO_5042588518" evidence="1">
    <location>
        <begin position="31"/>
        <end position="376"/>
    </location>
</feature>
<keyword evidence="1" id="KW-0732">Signal</keyword>
<protein>
    <submittedName>
        <fullName evidence="2">Colicin M family protein</fullName>
    </submittedName>
</protein>
<name>A0AAI8FQX4_9BURK</name>
<evidence type="ECO:0000313" key="2">
    <source>
        <dbReference type="EMBL" id="AIO69425.1"/>
    </source>
</evidence>
<gene>
    <name evidence="2" type="ORF">DM82_4043</name>
</gene>
<dbReference type="InterPro" id="IPR028056">
    <property type="entry name" value="Colicin_M"/>
</dbReference>
<feature type="signal peptide" evidence="1">
    <location>
        <begin position="1"/>
        <end position="30"/>
    </location>
</feature>
<dbReference type="Proteomes" id="UP000029424">
    <property type="component" value="Chromosome 2"/>
</dbReference>
<evidence type="ECO:0000256" key="1">
    <source>
        <dbReference type="SAM" id="SignalP"/>
    </source>
</evidence>
<dbReference type="GO" id="GO:0042742">
    <property type="term" value="P:defense response to bacterium"/>
    <property type="evidence" value="ECO:0007669"/>
    <property type="project" value="InterPro"/>
</dbReference>